<evidence type="ECO:0000313" key="1">
    <source>
        <dbReference type="EMBL" id="KAF9475157.1"/>
    </source>
</evidence>
<keyword evidence="2" id="KW-1185">Reference proteome</keyword>
<sequence length="328" mass="37473">MPGVATFLQRLYQFIVNLFWPSPDPDAAYDEAFEAYQKYQSTKNLEDLVTSIASYDRALKLRRISTDQRELPGLLVNYAVAIWDRYKDDPDPAADDKKSYLKTVIELDEEARKLWKVDPPKGDGYPTLLNNLAKAYLELSRVDPSQATSTINHSLDLNREVYNNPGHYTAALGIGEALWARYAQNQFADEVNEENPDPDVIKFKKLGEAIAKFEESLEYANMTNNASTRVTCCYFLAKAYDTRYSLSQHISDLDNALDYNRKTRGMLDETDPKLDACLRDLCVQLLHKYDSNPRSRAPLEEAKAIAEGRFDDILPIIHNRENRQATIL</sequence>
<accession>A0A9P5YST0</accession>
<dbReference type="EMBL" id="MU155345">
    <property type="protein sequence ID" value="KAF9475157.1"/>
    <property type="molecule type" value="Genomic_DNA"/>
</dbReference>
<organism evidence="1 2">
    <name type="scientific">Pholiota conissans</name>
    <dbReference type="NCBI Taxonomy" id="109636"/>
    <lineage>
        <taxon>Eukaryota</taxon>
        <taxon>Fungi</taxon>
        <taxon>Dikarya</taxon>
        <taxon>Basidiomycota</taxon>
        <taxon>Agaricomycotina</taxon>
        <taxon>Agaricomycetes</taxon>
        <taxon>Agaricomycetidae</taxon>
        <taxon>Agaricales</taxon>
        <taxon>Agaricineae</taxon>
        <taxon>Strophariaceae</taxon>
        <taxon>Pholiota</taxon>
    </lineage>
</organism>
<dbReference type="OrthoDB" id="3059123at2759"/>
<dbReference type="Gene3D" id="1.25.40.10">
    <property type="entry name" value="Tetratricopeptide repeat domain"/>
    <property type="match status" value="1"/>
</dbReference>
<reference evidence="1" key="1">
    <citation type="submission" date="2020-11" db="EMBL/GenBank/DDBJ databases">
        <authorList>
            <consortium name="DOE Joint Genome Institute"/>
            <person name="Ahrendt S."/>
            <person name="Riley R."/>
            <person name="Andreopoulos W."/>
            <person name="Labutti K."/>
            <person name="Pangilinan J."/>
            <person name="Ruiz-Duenas F.J."/>
            <person name="Barrasa J.M."/>
            <person name="Sanchez-Garcia M."/>
            <person name="Camarero S."/>
            <person name="Miyauchi S."/>
            <person name="Serrano A."/>
            <person name="Linde D."/>
            <person name="Babiker R."/>
            <person name="Drula E."/>
            <person name="Ayuso-Fernandez I."/>
            <person name="Pacheco R."/>
            <person name="Padilla G."/>
            <person name="Ferreira P."/>
            <person name="Barriuso J."/>
            <person name="Kellner H."/>
            <person name="Castanera R."/>
            <person name="Alfaro M."/>
            <person name="Ramirez L."/>
            <person name="Pisabarro A.G."/>
            <person name="Kuo A."/>
            <person name="Tritt A."/>
            <person name="Lipzen A."/>
            <person name="He G."/>
            <person name="Yan M."/>
            <person name="Ng V."/>
            <person name="Cullen D."/>
            <person name="Martin F."/>
            <person name="Rosso M.-N."/>
            <person name="Henrissat B."/>
            <person name="Hibbett D."/>
            <person name="Martinez A.T."/>
            <person name="Grigoriev I.V."/>
        </authorList>
    </citation>
    <scope>NUCLEOTIDE SEQUENCE</scope>
    <source>
        <strain evidence="1">CIRM-BRFM 674</strain>
    </source>
</reference>
<protein>
    <submittedName>
        <fullName evidence="1">Uncharacterized protein</fullName>
    </submittedName>
</protein>
<evidence type="ECO:0000313" key="2">
    <source>
        <dbReference type="Proteomes" id="UP000807469"/>
    </source>
</evidence>
<proteinExistence type="predicted"/>
<comment type="caution">
    <text evidence="1">The sequence shown here is derived from an EMBL/GenBank/DDBJ whole genome shotgun (WGS) entry which is preliminary data.</text>
</comment>
<gene>
    <name evidence="1" type="ORF">BDN70DRAFT_924173</name>
</gene>
<dbReference type="InterPro" id="IPR011990">
    <property type="entry name" value="TPR-like_helical_dom_sf"/>
</dbReference>
<dbReference type="AlphaFoldDB" id="A0A9P5YST0"/>
<dbReference type="Proteomes" id="UP000807469">
    <property type="component" value="Unassembled WGS sequence"/>
</dbReference>
<name>A0A9P5YST0_9AGAR</name>